<name>A0A0E9VM86_ANGAN</name>
<organism evidence="1">
    <name type="scientific">Anguilla anguilla</name>
    <name type="common">European freshwater eel</name>
    <name type="synonym">Muraena anguilla</name>
    <dbReference type="NCBI Taxonomy" id="7936"/>
    <lineage>
        <taxon>Eukaryota</taxon>
        <taxon>Metazoa</taxon>
        <taxon>Chordata</taxon>
        <taxon>Craniata</taxon>
        <taxon>Vertebrata</taxon>
        <taxon>Euteleostomi</taxon>
        <taxon>Actinopterygii</taxon>
        <taxon>Neopterygii</taxon>
        <taxon>Teleostei</taxon>
        <taxon>Anguilliformes</taxon>
        <taxon>Anguillidae</taxon>
        <taxon>Anguilla</taxon>
    </lineage>
</organism>
<accession>A0A0E9VM86</accession>
<reference evidence="1" key="2">
    <citation type="journal article" date="2015" name="Fish Shellfish Immunol.">
        <title>Early steps in the European eel (Anguilla anguilla)-Vibrio vulnificus interaction in the gills: Role of the RtxA13 toxin.</title>
        <authorList>
            <person name="Callol A."/>
            <person name="Pajuelo D."/>
            <person name="Ebbesson L."/>
            <person name="Teles M."/>
            <person name="MacKenzie S."/>
            <person name="Amaro C."/>
        </authorList>
    </citation>
    <scope>NUCLEOTIDE SEQUENCE</scope>
</reference>
<dbReference type="EMBL" id="GBXM01029390">
    <property type="protein sequence ID" value="JAH79187.1"/>
    <property type="molecule type" value="Transcribed_RNA"/>
</dbReference>
<sequence>MCGQFQLQGKHQLLWR</sequence>
<proteinExistence type="predicted"/>
<dbReference type="AlphaFoldDB" id="A0A0E9VM86"/>
<reference evidence="1" key="1">
    <citation type="submission" date="2014-11" db="EMBL/GenBank/DDBJ databases">
        <authorList>
            <person name="Amaro Gonzalez C."/>
        </authorList>
    </citation>
    <scope>NUCLEOTIDE SEQUENCE</scope>
</reference>
<evidence type="ECO:0000313" key="1">
    <source>
        <dbReference type="EMBL" id="JAH79187.1"/>
    </source>
</evidence>
<protein>
    <submittedName>
        <fullName evidence="1">Uncharacterized protein</fullName>
    </submittedName>
</protein>